<protein>
    <submittedName>
        <fullName evidence="1">Uncharacterized protein</fullName>
    </submittedName>
</protein>
<name>A0A0A2LB32_PENIT</name>
<proteinExistence type="predicted"/>
<gene>
    <name evidence="1" type="ORF">PITC_023810</name>
</gene>
<dbReference type="OrthoDB" id="10430683at2759"/>
<comment type="caution">
    <text evidence="1">The sequence shown here is derived from an EMBL/GenBank/DDBJ whole genome shotgun (WGS) entry which is preliminary data.</text>
</comment>
<evidence type="ECO:0000313" key="2">
    <source>
        <dbReference type="Proteomes" id="UP000030104"/>
    </source>
</evidence>
<evidence type="ECO:0000313" key="1">
    <source>
        <dbReference type="EMBL" id="KGO77139.1"/>
    </source>
</evidence>
<dbReference type="AlphaFoldDB" id="A0A0A2LB32"/>
<organism evidence="1 2">
    <name type="scientific">Penicillium italicum</name>
    <name type="common">Blue mold</name>
    <dbReference type="NCBI Taxonomy" id="40296"/>
    <lineage>
        <taxon>Eukaryota</taxon>
        <taxon>Fungi</taxon>
        <taxon>Dikarya</taxon>
        <taxon>Ascomycota</taxon>
        <taxon>Pezizomycotina</taxon>
        <taxon>Eurotiomycetes</taxon>
        <taxon>Eurotiomycetidae</taxon>
        <taxon>Eurotiales</taxon>
        <taxon>Aspergillaceae</taxon>
        <taxon>Penicillium</taxon>
    </lineage>
</organism>
<dbReference type="EMBL" id="JQGA01000215">
    <property type="protein sequence ID" value="KGO77139.1"/>
    <property type="molecule type" value="Genomic_DNA"/>
</dbReference>
<dbReference type="Proteomes" id="UP000030104">
    <property type="component" value="Unassembled WGS sequence"/>
</dbReference>
<reference evidence="1 2" key="1">
    <citation type="journal article" date="2015" name="Mol. Plant Microbe Interact.">
        <title>Genome, transcriptome, and functional analyses of Penicillium expansum provide new insights into secondary metabolism and pathogenicity.</title>
        <authorList>
            <person name="Ballester A.R."/>
            <person name="Marcet-Houben M."/>
            <person name="Levin E."/>
            <person name="Sela N."/>
            <person name="Selma-Lazaro C."/>
            <person name="Carmona L."/>
            <person name="Wisniewski M."/>
            <person name="Droby S."/>
            <person name="Gonzalez-Candelas L."/>
            <person name="Gabaldon T."/>
        </authorList>
    </citation>
    <scope>NUCLEOTIDE SEQUENCE [LARGE SCALE GENOMIC DNA]</scope>
    <source>
        <strain evidence="1 2">PHI-1</strain>
    </source>
</reference>
<dbReference type="HOGENOM" id="CLU_2373447_0_0_1"/>
<accession>A0A0A2LB32</accession>
<keyword evidence="2" id="KW-1185">Reference proteome</keyword>
<sequence length="95" mass="10099">MGSSGAFVIPSLKKWCRKSPRPVLQAASHINEVVADGFGGWIGRRRTIQGRKSDAQDENRLVSTRMLGDHHASTVSVVSIIGCPESAGQGEGVKA</sequence>